<evidence type="ECO:0000313" key="9">
    <source>
        <dbReference type="Proteomes" id="UP000007879"/>
    </source>
</evidence>
<dbReference type="PANTHER" id="PTHR22855:SF47">
    <property type="entry name" value="METHYLCROTONOYL-COA CARBOXYLASE"/>
    <property type="match status" value="1"/>
</dbReference>
<dbReference type="PANTHER" id="PTHR22855">
    <property type="entry name" value="ACETYL, PROPIONYL, PYRUVATE, AND GLUTACONYL CARBOXYLASE-RELATED"/>
    <property type="match status" value="1"/>
</dbReference>
<dbReference type="GO" id="GO:0004485">
    <property type="term" value="F:methylcrotonoyl-CoA carboxylase activity"/>
    <property type="evidence" value="ECO:0007669"/>
    <property type="project" value="UniProtKB-EC"/>
</dbReference>
<dbReference type="GO" id="GO:0005739">
    <property type="term" value="C:mitochondrion"/>
    <property type="evidence" value="ECO:0007669"/>
    <property type="project" value="TreeGrafter"/>
</dbReference>
<protein>
    <recommendedName>
        <fullName evidence="2">methylcrotonoyl-CoA carboxylase</fullName>
        <ecNumber evidence="2">6.4.1.4</ecNumber>
    </recommendedName>
    <alternativeName>
        <fullName evidence="5">3-methylcrotonyl-CoA carboxylase 2</fullName>
    </alternativeName>
    <alternativeName>
        <fullName evidence="3">3-methylcrotonyl-CoA carboxylase non-biotin-containing subunit</fullName>
    </alternativeName>
    <alternativeName>
        <fullName evidence="4">3-methylcrotonyl-CoA:carbon dioxide ligase subunit beta</fullName>
    </alternativeName>
</protein>
<dbReference type="Gene3D" id="3.90.226.10">
    <property type="entry name" value="2-enoyl-CoA Hydratase, Chain A, domain 1"/>
    <property type="match status" value="1"/>
</dbReference>
<proteinExistence type="predicted"/>
<dbReference type="InterPro" id="IPR045190">
    <property type="entry name" value="MCCB/AccD1-like"/>
</dbReference>
<dbReference type="EnsemblMetazoa" id="XM_003382909.2">
    <property type="protein sequence ID" value="XP_003382957.2"/>
    <property type="gene ID" value="LOC100636437"/>
</dbReference>
<feature type="domain" description="CoA carboxyltransferase N-terminal" evidence="7">
    <location>
        <begin position="58"/>
        <end position="306"/>
    </location>
</feature>
<dbReference type="InterPro" id="IPR034733">
    <property type="entry name" value="AcCoA_carboxyl_beta"/>
</dbReference>
<accession>A0AAN0I973</accession>
<dbReference type="GO" id="GO:1905202">
    <property type="term" value="C:methylcrotonoyl-CoA carboxylase complex"/>
    <property type="evidence" value="ECO:0007669"/>
    <property type="project" value="TreeGrafter"/>
</dbReference>
<evidence type="ECO:0000256" key="1">
    <source>
        <dbReference type="ARBA" id="ARBA00025711"/>
    </source>
</evidence>
<dbReference type="Proteomes" id="UP000007879">
    <property type="component" value="Unassembled WGS sequence"/>
</dbReference>
<comment type="pathway">
    <text evidence="1">Amino-acid degradation; L-leucine degradation; (S)-3-hydroxy-3-methylglutaryl-CoA from 3-isovaleryl-CoA: step 2/3.</text>
</comment>
<evidence type="ECO:0000256" key="3">
    <source>
        <dbReference type="ARBA" id="ARBA00031109"/>
    </source>
</evidence>
<evidence type="ECO:0000256" key="2">
    <source>
        <dbReference type="ARBA" id="ARBA00026116"/>
    </source>
</evidence>
<keyword evidence="9" id="KW-1185">Reference proteome</keyword>
<name>A0AAN0I973_AMPQE</name>
<reference evidence="9" key="1">
    <citation type="journal article" date="2010" name="Nature">
        <title>The Amphimedon queenslandica genome and the evolution of animal complexity.</title>
        <authorList>
            <person name="Srivastava M."/>
            <person name="Simakov O."/>
            <person name="Chapman J."/>
            <person name="Fahey B."/>
            <person name="Gauthier M.E."/>
            <person name="Mitros T."/>
            <person name="Richards G.S."/>
            <person name="Conaco C."/>
            <person name="Dacre M."/>
            <person name="Hellsten U."/>
            <person name="Larroux C."/>
            <person name="Putnam N.H."/>
            <person name="Stanke M."/>
            <person name="Adamska M."/>
            <person name="Darling A."/>
            <person name="Degnan S.M."/>
            <person name="Oakley T.H."/>
            <person name="Plachetzki D.C."/>
            <person name="Zhai Y."/>
            <person name="Adamski M."/>
            <person name="Calcino A."/>
            <person name="Cummins S.F."/>
            <person name="Goodstein D.M."/>
            <person name="Harris C."/>
            <person name="Jackson D.J."/>
            <person name="Leys S.P."/>
            <person name="Shu S."/>
            <person name="Woodcroft B.J."/>
            <person name="Vervoort M."/>
            <person name="Kosik K.S."/>
            <person name="Manning G."/>
            <person name="Degnan B.M."/>
            <person name="Rokhsar D.S."/>
        </authorList>
    </citation>
    <scope>NUCLEOTIDE SEQUENCE [LARGE SCALE GENOMIC DNA]</scope>
</reference>
<dbReference type="RefSeq" id="XP_003382957.2">
    <property type="nucleotide sequence ID" value="XM_003382909.2"/>
</dbReference>
<sequence>MISMMLLRRPISHLSSLSRISHSMKLHDSKDTRSNNCSFPHIPSAYSINNINEDNNDSFEINMNCYKKMETIRQNVLSAKAPEGSKKLSVFDRIKLLSDDGSPLLYLSTTAGLNLPYGSIRNAGTITAITRIMGKYCIISGNDWIFKGGTAFPISVKKQLRVHEIAMENRLPCIYLVDSGGAFLPLQADIYADKEHGGRSFRNEAVLSSMGIPQIAVVCGPCTAGGAYIPTMCDEAVIVKGSGSLYLGGPPLVKAATGESINSEELGGADVHCSISGCTDHYAPSEEYAMSSLHVSRSMFCLPKGY</sequence>
<dbReference type="InterPro" id="IPR029045">
    <property type="entry name" value="ClpP/crotonase-like_dom_sf"/>
</dbReference>
<dbReference type="InterPro" id="IPR011762">
    <property type="entry name" value="COA_CT_N"/>
</dbReference>
<evidence type="ECO:0000313" key="8">
    <source>
        <dbReference type="EnsemblMetazoa" id="XP_003382957.2"/>
    </source>
</evidence>
<evidence type="ECO:0000256" key="6">
    <source>
        <dbReference type="ARBA" id="ARBA00052347"/>
    </source>
</evidence>
<reference evidence="8" key="2">
    <citation type="submission" date="2024-06" db="UniProtKB">
        <authorList>
            <consortium name="EnsemblMetazoa"/>
        </authorList>
    </citation>
    <scope>IDENTIFICATION</scope>
</reference>
<organism evidence="8 9">
    <name type="scientific">Amphimedon queenslandica</name>
    <name type="common">Sponge</name>
    <dbReference type="NCBI Taxonomy" id="400682"/>
    <lineage>
        <taxon>Eukaryota</taxon>
        <taxon>Metazoa</taxon>
        <taxon>Porifera</taxon>
        <taxon>Demospongiae</taxon>
        <taxon>Heteroscleromorpha</taxon>
        <taxon>Haplosclerida</taxon>
        <taxon>Niphatidae</taxon>
        <taxon>Amphimedon</taxon>
    </lineage>
</organism>
<dbReference type="KEGG" id="aqu:100636437"/>
<dbReference type="EC" id="6.4.1.4" evidence="2"/>
<dbReference type="GeneID" id="100636437"/>
<dbReference type="AlphaFoldDB" id="A0AAN0I973"/>
<evidence type="ECO:0000256" key="5">
    <source>
        <dbReference type="ARBA" id="ARBA00031404"/>
    </source>
</evidence>
<evidence type="ECO:0000256" key="4">
    <source>
        <dbReference type="ARBA" id="ARBA00031237"/>
    </source>
</evidence>
<dbReference type="GO" id="GO:0006552">
    <property type="term" value="P:L-leucine catabolic process"/>
    <property type="evidence" value="ECO:0007669"/>
    <property type="project" value="TreeGrafter"/>
</dbReference>
<comment type="catalytic activity">
    <reaction evidence="6">
        <text>3-methylbut-2-enoyl-CoA + hydrogencarbonate + ATP = 3-methyl-(2E)-glutaconyl-CoA + ADP + phosphate + H(+)</text>
        <dbReference type="Rhea" id="RHEA:13589"/>
        <dbReference type="ChEBI" id="CHEBI:15378"/>
        <dbReference type="ChEBI" id="CHEBI:17544"/>
        <dbReference type="ChEBI" id="CHEBI:30616"/>
        <dbReference type="ChEBI" id="CHEBI:43474"/>
        <dbReference type="ChEBI" id="CHEBI:57344"/>
        <dbReference type="ChEBI" id="CHEBI:57346"/>
        <dbReference type="ChEBI" id="CHEBI:456216"/>
        <dbReference type="EC" id="6.4.1.4"/>
    </reaction>
</comment>
<dbReference type="PROSITE" id="PS50980">
    <property type="entry name" value="COA_CT_NTER"/>
    <property type="match status" value="1"/>
</dbReference>
<dbReference type="Pfam" id="PF01039">
    <property type="entry name" value="Carboxyl_trans"/>
    <property type="match status" value="1"/>
</dbReference>
<dbReference type="SUPFAM" id="SSF52096">
    <property type="entry name" value="ClpP/crotonase"/>
    <property type="match status" value="1"/>
</dbReference>
<evidence type="ECO:0000259" key="7">
    <source>
        <dbReference type="PROSITE" id="PS50980"/>
    </source>
</evidence>